<dbReference type="RefSeq" id="WP_084475480.1">
    <property type="nucleotide sequence ID" value="NZ_JAAXOP010000027.1"/>
</dbReference>
<feature type="region of interest" description="Disordered" evidence="6">
    <location>
        <begin position="484"/>
        <end position="510"/>
    </location>
</feature>
<dbReference type="Gene3D" id="1.20.1250.20">
    <property type="entry name" value="MFS general substrate transporter like domains"/>
    <property type="match status" value="2"/>
</dbReference>
<dbReference type="AlphaFoldDB" id="A0A846Y7F1"/>
<evidence type="ECO:0000256" key="2">
    <source>
        <dbReference type="ARBA" id="ARBA00022448"/>
    </source>
</evidence>
<feature type="transmembrane region" description="Helical" evidence="7">
    <location>
        <begin position="227"/>
        <end position="251"/>
    </location>
</feature>
<dbReference type="SUPFAM" id="SSF103473">
    <property type="entry name" value="MFS general substrate transporter"/>
    <property type="match status" value="1"/>
</dbReference>
<feature type="transmembrane region" description="Helical" evidence="7">
    <location>
        <begin position="141"/>
        <end position="160"/>
    </location>
</feature>
<sequence>MALNLTRTDGPVSKSRIVIVLASIILLSEIATFEMIMVLPDLPHLARHFRTLDIAWAFSIVTLVGASVQPLVGKAADQWGKKRTIVVLAVLCAIGSVICALAPNFTLLLVGRALQGAMVGIVGISYGLVRDVVPRDAVPIALGAVVTGIGMAAVAGPFIAGALIDTFGPQSVFWFMAIYMALLIPVYVAIVPESDVRSNRPVDYFGVVLLGPGIGVVLLAVSKGNTWGWTAGSTLALAGLGVAMLAVFLVWEKITTHPVIDLNILFGRRFGPTVLAVACVSYMMNADAIIRPTLLETPHLPGISYGAGLSATQFAIWTFPLGLVGMFTGPLGGYLAKKVGARLVLITSAVLFLAVMFAGSFLPTVQWQIGLLSFAAGFAIGFLHSSNGNLIQDALPATQGGIGNTIAGMLTLLAGATASTLTGIVMSHNVLAVSPQTHAALYKDTALTHGYWVAMGVGALGLAIALIMRHGRRPAQGGLVETDEATAHGRSAVDAEQSTSRNVAAPGSAK</sequence>
<dbReference type="EMBL" id="JAAXOP010000027">
    <property type="protein sequence ID" value="NKY54285.1"/>
    <property type="molecule type" value="Genomic_DNA"/>
</dbReference>
<feature type="transmembrane region" description="Helical" evidence="7">
    <location>
        <begin position="109"/>
        <end position="129"/>
    </location>
</feature>
<proteinExistence type="predicted"/>
<reference evidence="9 10" key="1">
    <citation type="submission" date="2020-04" db="EMBL/GenBank/DDBJ databases">
        <title>MicrobeNet Type strains.</title>
        <authorList>
            <person name="Nicholson A.C."/>
        </authorList>
    </citation>
    <scope>NUCLEOTIDE SEQUENCE [LARGE SCALE GENOMIC DNA]</scope>
    <source>
        <strain evidence="9 10">JCM 12354</strain>
    </source>
</reference>
<feature type="transmembrane region" description="Helical" evidence="7">
    <location>
        <begin position="17"/>
        <end position="39"/>
    </location>
</feature>
<keyword evidence="3 7" id="KW-0812">Transmembrane</keyword>
<dbReference type="PROSITE" id="PS50850">
    <property type="entry name" value="MFS"/>
    <property type="match status" value="1"/>
</dbReference>
<dbReference type="Pfam" id="PF07690">
    <property type="entry name" value="MFS_1"/>
    <property type="match status" value="1"/>
</dbReference>
<gene>
    <name evidence="9" type="ORF">HGA08_29280</name>
</gene>
<dbReference type="InterPro" id="IPR011701">
    <property type="entry name" value="MFS"/>
</dbReference>
<evidence type="ECO:0000313" key="9">
    <source>
        <dbReference type="EMBL" id="NKY54285.1"/>
    </source>
</evidence>
<dbReference type="GO" id="GO:0005886">
    <property type="term" value="C:plasma membrane"/>
    <property type="evidence" value="ECO:0007669"/>
    <property type="project" value="UniProtKB-SubCell"/>
</dbReference>
<evidence type="ECO:0000256" key="1">
    <source>
        <dbReference type="ARBA" id="ARBA00004651"/>
    </source>
</evidence>
<dbReference type="InterPro" id="IPR020846">
    <property type="entry name" value="MFS_dom"/>
</dbReference>
<feature type="transmembrane region" description="Helical" evidence="7">
    <location>
        <begin position="451"/>
        <end position="468"/>
    </location>
</feature>
<evidence type="ECO:0000313" key="10">
    <source>
        <dbReference type="Proteomes" id="UP000565711"/>
    </source>
</evidence>
<accession>A0A846Y7F1</accession>
<dbReference type="PANTHER" id="PTHR42718:SF9">
    <property type="entry name" value="MAJOR FACILITATOR SUPERFAMILY MULTIDRUG TRANSPORTER MFSC"/>
    <property type="match status" value="1"/>
</dbReference>
<name>A0A846Y7F1_9NOCA</name>
<protein>
    <submittedName>
        <fullName evidence="9">MFS transporter</fullName>
    </submittedName>
</protein>
<feature type="transmembrane region" description="Helical" evidence="7">
    <location>
        <begin position="202"/>
        <end position="221"/>
    </location>
</feature>
<feature type="transmembrane region" description="Helical" evidence="7">
    <location>
        <begin position="343"/>
        <end position="361"/>
    </location>
</feature>
<dbReference type="Proteomes" id="UP000565711">
    <property type="component" value="Unassembled WGS sequence"/>
</dbReference>
<feature type="transmembrane region" description="Helical" evidence="7">
    <location>
        <begin position="406"/>
        <end position="431"/>
    </location>
</feature>
<keyword evidence="4 7" id="KW-1133">Transmembrane helix</keyword>
<evidence type="ECO:0000256" key="3">
    <source>
        <dbReference type="ARBA" id="ARBA00022692"/>
    </source>
</evidence>
<feature type="transmembrane region" description="Helical" evidence="7">
    <location>
        <begin position="367"/>
        <end position="385"/>
    </location>
</feature>
<feature type="transmembrane region" description="Helical" evidence="7">
    <location>
        <begin position="84"/>
        <end position="103"/>
    </location>
</feature>
<dbReference type="PANTHER" id="PTHR42718">
    <property type="entry name" value="MAJOR FACILITATOR SUPERFAMILY MULTIDRUG TRANSPORTER MFSC"/>
    <property type="match status" value="1"/>
</dbReference>
<feature type="transmembrane region" description="Helical" evidence="7">
    <location>
        <begin position="172"/>
        <end position="190"/>
    </location>
</feature>
<feature type="transmembrane region" description="Helical" evidence="7">
    <location>
        <begin position="272"/>
        <end position="294"/>
    </location>
</feature>
<evidence type="ECO:0000256" key="5">
    <source>
        <dbReference type="ARBA" id="ARBA00023136"/>
    </source>
</evidence>
<dbReference type="GO" id="GO:0022857">
    <property type="term" value="F:transmembrane transporter activity"/>
    <property type="evidence" value="ECO:0007669"/>
    <property type="project" value="InterPro"/>
</dbReference>
<evidence type="ECO:0000256" key="4">
    <source>
        <dbReference type="ARBA" id="ARBA00022989"/>
    </source>
</evidence>
<keyword evidence="10" id="KW-1185">Reference proteome</keyword>
<feature type="domain" description="Major facilitator superfamily (MFS) profile" evidence="8">
    <location>
        <begin position="17"/>
        <end position="473"/>
    </location>
</feature>
<comment type="caution">
    <text evidence="9">The sequence shown here is derived from an EMBL/GenBank/DDBJ whole genome shotgun (WGS) entry which is preliminary data.</text>
</comment>
<keyword evidence="2" id="KW-0813">Transport</keyword>
<dbReference type="InterPro" id="IPR036259">
    <property type="entry name" value="MFS_trans_sf"/>
</dbReference>
<evidence type="ECO:0000256" key="6">
    <source>
        <dbReference type="SAM" id="MobiDB-lite"/>
    </source>
</evidence>
<evidence type="ECO:0000259" key="8">
    <source>
        <dbReference type="PROSITE" id="PS50850"/>
    </source>
</evidence>
<feature type="transmembrane region" description="Helical" evidence="7">
    <location>
        <begin position="54"/>
        <end position="72"/>
    </location>
</feature>
<evidence type="ECO:0000256" key="7">
    <source>
        <dbReference type="SAM" id="Phobius"/>
    </source>
</evidence>
<comment type="subcellular location">
    <subcellularLocation>
        <location evidence="1">Cell membrane</location>
        <topology evidence="1">Multi-pass membrane protein</topology>
    </subcellularLocation>
</comment>
<feature type="transmembrane region" description="Helical" evidence="7">
    <location>
        <begin position="314"/>
        <end position="336"/>
    </location>
</feature>
<organism evidence="9 10">
    <name type="scientific">Nocardia vermiculata</name>
    <dbReference type="NCBI Taxonomy" id="257274"/>
    <lineage>
        <taxon>Bacteria</taxon>
        <taxon>Bacillati</taxon>
        <taxon>Actinomycetota</taxon>
        <taxon>Actinomycetes</taxon>
        <taxon>Mycobacteriales</taxon>
        <taxon>Nocardiaceae</taxon>
        <taxon>Nocardia</taxon>
    </lineage>
</organism>
<keyword evidence="5 7" id="KW-0472">Membrane</keyword>